<name>A0ACA9KF49_9GLOM</name>
<dbReference type="Proteomes" id="UP000789525">
    <property type="component" value="Unassembled WGS sequence"/>
</dbReference>
<evidence type="ECO:0000313" key="1">
    <source>
        <dbReference type="EMBL" id="CAG8469743.1"/>
    </source>
</evidence>
<reference evidence="1" key="1">
    <citation type="submission" date="2021-06" db="EMBL/GenBank/DDBJ databases">
        <authorList>
            <person name="Kallberg Y."/>
            <person name="Tangrot J."/>
            <person name="Rosling A."/>
        </authorList>
    </citation>
    <scope>NUCLEOTIDE SEQUENCE</scope>
    <source>
        <strain evidence="1">CL356</strain>
    </source>
</reference>
<sequence>NKWDLQISQPKDLDRTEGRTLSFTEQIYSFRIPTRGEALDVVGLDDRSLFVVTTSPVVLHAIDQEHHKILSIDLYEYFPLQKDSVEGQYYMVYSVQSEHRIRIPNTLQKIDVQGLLKTIPEEVTYISRDGVAQQNVSSARFLRNRNDSNAVSIILNLPDALINEVGVMREKVGGGSGNTSNNNQLDVKILSYMRDSGDDMSNFHKNLKSVSLFLTRSGQLATIIPLEDGRSEGYLEIFNPTQNTLWRVTIPLAISASNSGTGRFDRDVVMLLELPNGDLLTMDISGVARVWQVDAGQLIKAANTWKKLVGNIDQHTLSIIYEDSEGRIISQTTDDIDSQRKTIADGSGSGEGIGGGDGKGEGAGGGEGAGEGGGDSMNLDGRQPTFIDVSNLQIRSEAKPPLELTDAQREFHQMMVKKKLEQVNMTQKDSETYQSYMINVQREIRQLRVILESIEAKNKERVWLKNQSSGDVDDTKL</sequence>
<gene>
    <name evidence="1" type="ORF">ACOLOM_LOCUS1536</name>
</gene>
<keyword evidence="2" id="KW-1185">Reference proteome</keyword>
<evidence type="ECO:0000313" key="2">
    <source>
        <dbReference type="Proteomes" id="UP000789525"/>
    </source>
</evidence>
<dbReference type="EMBL" id="CAJVPT010001837">
    <property type="protein sequence ID" value="CAG8469743.1"/>
    <property type="molecule type" value="Genomic_DNA"/>
</dbReference>
<proteinExistence type="predicted"/>
<organism evidence="1 2">
    <name type="scientific">Acaulospora colombiana</name>
    <dbReference type="NCBI Taxonomy" id="27376"/>
    <lineage>
        <taxon>Eukaryota</taxon>
        <taxon>Fungi</taxon>
        <taxon>Fungi incertae sedis</taxon>
        <taxon>Mucoromycota</taxon>
        <taxon>Glomeromycotina</taxon>
        <taxon>Glomeromycetes</taxon>
        <taxon>Diversisporales</taxon>
        <taxon>Acaulosporaceae</taxon>
        <taxon>Acaulospora</taxon>
    </lineage>
</organism>
<protein>
    <submittedName>
        <fullName evidence="1">6845_t:CDS:1</fullName>
    </submittedName>
</protein>
<comment type="caution">
    <text evidence="1">The sequence shown here is derived from an EMBL/GenBank/DDBJ whole genome shotgun (WGS) entry which is preliminary data.</text>
</comment>
<accession>A0ACA9KF49</accession>
<feature type="non-terminal residue" evidence="1">
    <location>
        <position position="1"/>
    </location>
</feature>